<keyword evidence="1" id="KW-0472">Membrane</keyword>
<evidence type="ECO:0000256" key="1">
    <source>
        <dbReference type="SAM" id="Phobius"/>
    </source>
</evidence>
<evidence type="ECO:0000313" key="2">
    <source>
        <dbReference type="EMBL" id="KAF6743203.1"/>
    </source>
</evidence>
<evidence type="ECO:0000313" key="3">
    <source>
        <dbReference type="Proteomes" id="UP000521943"/>
    </source>
</evidence>
<keyword evidence="1" id="KW-1133">Transmembrane helix</keyword>
<organism evidence="2 3">
    <name type="scientific">Ephemerocybe angulata</name>
    <dbReference type="NCBI Taxonomy" id="980116"/>
    <lineage>
        <taxon>Eukaryota</taxon>
        <taxon>Fungi</taxon>
        <taxon>Dikarya</taxon>
        <taxon>Basidiomycota</taxon>
        <taxon>Agaricomycotina</taxon>
        <taxon>Agaricomycetes</taxon>
        <taxon>Agaricomycetidae</taxon>
        <taxon>Agaricales</taxon>
        <taxon>Agaricineae</taxon>
        <taxon>Psathyrellaceae</taxon>
        <taxon>Ephemerocybe</taxon>
    </lineage>
</organism>
<keyword evidence="3" id="KW-1185">Reference proteome</keyword>
<comment type="caution">
    <text evidence="2">The sequence shown here is derived from an EMBL/GenBank/DDBJ whole genome shotgun (WGS) entry which is preliminary data.</text>
</comment>
<dbReference type="AlphaFoldDB" id="A0A8H6HA60"/>
<dbReference type="OrthoDB" id="2564485at2759"/>
<protein>
    <submittedName>
        <fullName evidence="2">Uncharacterized protein</fullName>
    </submittedName>
</protein>
<keyword evidence="1" id="KW-0812">Transmembrane</keyword>
<accession>A0A8H6HA60</accession>
<dbReference type="Proteomes" id="UP000521943">
    <property type="component" value="Unassembled WGS sequence"/>
</dbReference>
<dbReference type="EMBL" id="JACGCI010000153">
    <property type="protein sequence ID" value="KAF6743203.1"/>
    <property type="molecule type" value="Genomic_DNA"/>
</dbReference>
<sequence length="360" mass="38934">MVGQLCVYDITVPEALEVEKHRFLPEVTGVYRPNGGESGFSYRGDTLDNCDAIKITVELDLSSWTVEGEVYMYCGFPAGTAKAGELAELGAAAKFGVSALVSRRSNFQRLAKNANLFYSILPPLLTNRTQSFILAGVDVGLQSYAAHLASNKTGLITYSGMAEFESCPPSYVKDHPCGARLNQPPIVNITIGTAITSDLTILPPDILLNANPPPYNLTESLRAPMLNFFHLARATAQIDLGNSAPNNFLTNPSMIDAVLIPEFPSAFQPGSTARSQLYDAWKSQKIPRTITNYATLAVPGPATLQAPFICHFYRLKSPGSLVVSVMVATLSMFSSAWGLSIVLAARILKNKKGVEGEFEF</sequence>
<reference evidence="2 3" key="1">
    <citation type="submission" date="2020-07" db="EMBL/GenBank/DDBJ databases">
        <title>Comparative genomics of pyrophilous fungi reveals a link between fire events and developmental genes.</title>
        <authorList>
            <consortium name="DOE Joint Genome Institute"/>
            <person name="Steindorff A.S."/>
            <person name="Carver A."/>
            <person name="Calhoun S."/>
            <person name="Stillman K."/>
            <person name="Liu H."/>
            <person name="Lipzen A."/>
            <person name="Pangilinan J."/>
            <person name="Labutti K."/>
            <person name="Bruns T.D."/>
            <person name="Grigoriev I.V."/>
        </authorList>
    </citation>
    <scope>NUCLEOTIDE SEQUENCE [LARGE SCALE GENOMIC DNA]</scope>
    <source>
        <strain evidence="2 3">CBS 144469</strain>
    </source>
</reference>
<gene>
    <name evidence="2" type="ORF">DFP72DRAFT_828487</name>
</gene>
<name>A0A8H6HA60_9AGAR</name>
<feature type="transmembrane region" description="Helical" evidence="1">
    <location>
        <begin position="321"/>
        <end position="345"/>
    </location>
</feature>
<proteinExistence type="predicted"/>